<dbReference type="GO" id="GO:0000049">
    <property type="term" value="F:tRNA binding"/>
    <property type="evidence" value="ECO:0007669"/>
    <property type="project" value="InterPro"/>
</dbReference>
<evidence type="ECO:0000313" key="5">
    <source>
        <dbReference type="Proteomes" id="UP000000305"/>
    </source>
</evidence>
<dbReference type="EMBL" id="GL732530">
    <property type="protein sequence ID" value="EFX86173.1"/>
    <property type="molecule type" value="Genomic_DNA"/>
</dbReference>
<dbReference type="Gene3D" id="3.40.50.620">
    <property type="entry name" value="HUPs"/>
    <property type="match status" value="1"/>
</dbReference>
<comment type="subcellular location">
    <subcellularLocation>
        <location evidence="3">Cytoplasm</location>
    </subcellularLocation>
</comment>
<dbReference type="KEGG" id="dpx:DAPPUDRAFT_308415"/>
<dbReference type="HAMAP" id="MF_03054">
    <property type="entry name" value="CTU2"/>
    <property type="match status" value="1"/>
</dbReference>
<dbReference type="Pfam" id="PF10288">
    <property type="entry name" value="CTU2"/>
    <property type="match status" value="1"/>
</dbReference>
<dbReference type="SUPFAM" id="SSF52402">
    <property type="entry name" value="Adenine nucleotide alpha hydrolases-like"/>
    <property type="match status" value="1"/>
</dbReference>
<dbReference type="PANTHER" id="PTHR20882:SF14">
    <property type="entry name" value="CYTOPLASMIC TRNA 2-THIOLATION PROTEIN 2"/>
    <property type="match status" value="1"/>
</dbReference>
<keyword evidence="2 3" id="KW-0819">tRNA processing</keyword>
<dbReference type="GO" id="GO:0016783">
    <property type="term" value="F:sulfurtransferase activity"/>
    <property type="evidence" value="ECO:0000318"/>
    <property type="project" value="GO_Central"/>
</dbReference>
<keyword evidence="1 3" id="KW-0963">Cytoplasm</keyword>
<dbReference type="Proteomes" id="UP000000305">
    <property type="component" value="Unassembled WGS sequence"/>
</dbReference>
<dbReference type="OMA" id="KQRKQMM"/>
<dbReference type="GO" id="GO:0032447">
    <property type="term" value="P:protein urmylation"/>
    <property type="evidence" value="ECO:0007669"/>
    <property type="project" value="UniProtKB-UniRule"/>
</dbReference>
<dbReference type="FunCoup" id="E9G223">
    <property type="interactions" value="1672"/>
</dbReference>
<dbReference type="GO" id="GO:0005829">
    <property type="term" value="C:cytosol"/>
    <property type="evidence" value="ECO:0000318"/>
    <property type="project" value="GO_Central"/>
</dbReference>
<gene>
    <name evidence="4" type="ORF">DAPPUDRAFT_308415</name>
</gene>
<protein>
    <recommendedName>
        <fullName evidence="3">Cytoplasmic tRNA 2-thiolation protein 2</fullName>
    </recommendedName>
</protein>
<dbReference type="UniPathway" id="UPA00988"/>
<dbReference type="GO" id="GO:0016779">
    <property type="term" value="F:nucleotidyltransferase activity"/>
    <property type="evidence" value="ECO:0007669"/>
    <property type="project" value="UniProtKB-UniRule"/>
</dbReference>
<keyword evidence="5" id="KW-1185">Reference proteome</keyword>
<comment type="function">
    <text evidence="3">Plays a central role in 2-thiolation of mcm(5)S(2)U at tRNA wobble positions of tRNA(Lys), tRNA(Glu) and tRNA(Gln). May act by forming a heterodimer with NCS6/CTU1 that ligates sulfur from thiocarboxylated URM1 onto the uridine of tRNAs at wobble position.</text>
</comment>
<evidence type="ECO:0000313" key="4">
    <source>
        <dbReference type="EMBL" id="EFX86173.1"/>
    </source>
</evidence>
<dbReference type="InterPro" id="IPR019407">
    <property type="entry name" value="CTU2"/>
</dbReference>
<proteinExistence type="inferred from homology"/>
<comment type="similarity">
    <text evidence="3">Belongs to the CTU2/NCS2 family.</text>
</comment>
<organism evidence="4 5">
    <name type="scientific">Daphnia pulex</name>
    <name type="common">Water flea</name>
    <dbReference type="NCBI Taxonomy" id="6669"/>
    <lineage>
        <taxon>Eukaryota</taxon>
        <taxon>Metazoa</taxon>
        <taxon>Ecdysozoa</taxon>
        <taxon>Arthropoda</taxon>
        <taxon>Crustacea</taxon>
        <taxon>Branchiopoda</taxon>
        <taxon>Diplostraca</taxon>
        <taxon>Cladocera</taxon>
        <taxon>Anomopoda</taxon>
        <taxon>Daphniidae</taxon>
        <taxon>Daphnia</taxon>
    </lineage>
</organism>
<dbReference type="InParanoid" id="E9G223"/>
<dbReference type="HOGENOM" id="CLU_024534_2_1_1"/>
<dbReference type="PANTHER" id="PTHR20882">
    <property type="entry name" value="CYTOPLASMIC TRNA 2-THIOLATION PROTEIN 2"/>
    <property type="match status" value="1"/>
</dbReference>
<dbReference type="STRING" id="6669.E9G223"/>
<evidence type="ECO:0000256" key="3">
    <source>
        <dbReference type="HAMAP-Rule" id="MF_03054"/>
    </source>
</evidence>
<comment type="pathway">
    <text evidence="3">tRNA modification; 5-methoxycarbonylmethyl-2-thiouridine-tRNA biosynthesis.</text>
</comment>
<dbReference type="AlphaFoldDB" id="E9G223"/>
<dbReference type="PhylomeDB" id="E9G223"/>
<dbReference type="OrthoDB" id="25129at2759"/>
<accession>E9G223</accession>
<evidence type="ECO:0000256" key="1">
    <source>
        <dbReference type="ARBA" id="ARBA00022490"/>
    </source>
</evidence>
<dbReference type="FunFam" id="3.40.50.620:FF:000340">
    <property type="entry name" value="Cytoplasmic tRNA 2-thiolation protein 2"/>
    <property type="match status" value="1"/>
</dbReference>
<dbReference type="eggNOG" id="KOG2594">
    <property type="taxonomic scope" value="Eukaryota"/>
</dbReference>
<evidence type="ECO:0000256" key="2">
    <source>
        <dbReference type="ARBA" id="ARBA00022694"/>
    </source>
</evidence>
<sequence length="470" mass="52311">MMCSINEENLAEETMVATPKLSVTDAICRRCNILKAQVLLRKTDPYCRDCFMKYAVHKFRSTIGKAHALKHNEHVLLAYSGGLSSGSMVKLIKEGLDFSESKKIKMVFKPTLVHIDEGLILNLSKHERKETTDFVLEQAKKNGFDVYICSLEYCLAPDLNDLKLEMNSYQIEPSIYESQLEMLFGSVKSLTAKEDLLIRLKQRLITLLATRLNHAKVFLGPNATRLAGQLLSAIGQGRGAQIAHEIGFTDSRTGTVFLRPMREFVDKEVAYLANFLGVDSVCLPTLSSKLGSTASIGRLTEDFVVTLQTNFPATISTLFRISDKLKSNIADLNPSDCERDSLCLLCLSAIEESSVCSASTARHISQTFSRSGPSGHPSDDLRTHPLQSVGTVRHQDSTSCSSNCNSQGKPCCKTSNDQIKSDWSAVLCYGCRITMEDVKQPELMPINYLEELGLRSRRQVMRQSVEQFLL</sequence>
<dbReference type="GO" id="GO:0002143">
    <property type="term" value="P:tRNA wobble position uridine thiolation"/>
    <property type="evidence" value="ECO:0000318"/>
    <property type="project" value="GO_Central"/>
</dbReference>
<reference evidence="4 5" key="1">
    <citation type="journal article" date="2011" name="Science">
        <title>The ecoresponsive genome of Daphnia pulex.</title>
        <authorList>
            <person name="Colbourne J.K."/>
            <person name="Pfrender M.E."/>
            <person name="Gilbert D."/>
            <person name="Thomas W.K."/>
            <person name="Tucker A."/>
            <person name="Oakley T.H."/>
            <person name="Tokishita S."/>
            <person name="Aerts A."/>
            <person name="Arnold G.J."/>
            <person name="Basu M.K."/>
            <person name="Bauer D.J."/>
            <person name="Caceres C.E."/>
            <person name="Carmel L."/>
            <person name="Casola C."/>
            <person name="Choi J.H."/>
            <person name="Detter J.C."/>
            <person name="Dong Q."/>
            <person name="Dusheyko S."/>
            <person name="Eads B.D."/>
            <person name="Frohlich T."/>
            <person name="Geiler-Samerotte K.A."/>
            <person name="Gerlach D."/>
            <person name="Hatcher P."/>
            <person name="Jogdeo S."/>
            <person name="Krijgsveld J."/>
            <person name="Kriventseva E.V."/>
            <person name="Kultz D."/>
            <person name="Laforsch C."/>
            <person name="Lindquist E."/>
            <person name="Lopez J."/>
            <person name="Manak J.R."/>
            <person name="Muller J."/>
            <person name="Pangilinan J."/>
            <person name="Patwardhan R.P."/>
            <person name="Pitluck S."/>
            <person name="Pritham E.J."/>
            <person name="Rechtsteiner A."/>
            <person name="Rho M."/>
            <person name="Rogozin I.B."/>
            <person name="Sakarya O."/>
            <person name="Salamov A."/>
            <person name="Schaack S."/>
            <person name="Shapiro H."/>
            <person name="Shiga Y."/>
            <person name="Skalitzky C."/>
            <person name="Smith Z."/>
            <person name="Souvorov A."/>
            <person name="Sung W."/>
            <person name="Tang Z."/>
            <person name="Tsuchiya D."/>
            <person name="Tu H."/>
            <person name="Vos H."/>
            <person name="Wang M."/>
            <person name="Wolf Y.I."/>
            <person name="Yamagata H."/>
            <person name="Yamada T."/>
            <person name="Ye Y."/>
            <person name="Shaw J.R."/>
            <person name="Andrews J."/>
            <person name="Crease T.J."/>
            <person name="Tang H."/>
            <person name="Lucas S.M."/>
            <person name="Robertson H.M."/>
            <person name="Bork P."/>
            <person name="Koonin E.V."/>
            <person name="Zdobnov E.M."/>
            <person name="Grigoriev I.V."/>
            <person name="Lynch M."/>
            <person name="Boore J.L."/>
        </authorList>
    </citation>
    <scope>NUCLEOTIDE SEQUENCE [LARGE SCALE GENOMIC DNA]</scope>
</reference>
<dbReference type="InterPro" id="IPR014729">
    <property type="entry name" value="Rossmann-like_a/b/a_fold"/>
</dbReference>
<name>E9G223_DAPPU</name>